<feature type="transmembrane region" description="Helical" evidence="2">
    <location>
        <begin position="975"/>
        <end position="998"/>
    </location>
</feature>
<dbReference type="EMBL" id="CP051142">
    <property type="protein sequence ID" value="QIX00492.1"/>
    <property type="molecule type" value="Genomic_DNA"/>
</dbReference>
<evidence type="ECO:0000313" key="3">
    <source>
        <dbReference type="EMBL" id="QIX00492.1"/>
    </source>
</evidence>
<reference evidence="3 4" key="1">
    <citation type="journal article" date="2016" name="Sci. Rep.">
        <title>Peltaster fructicola genome reveals evolution from an invasive phytopathogen to an ectophytic parasite.</title>
        <authorList>
            <person name="Xu C."/>
            <person name="Chen H."/>
            <person name="Gleason M.L."/>
            <person name="Xu J.R."/>
            <person name="Liu H."/>
            <person name="Zhang R."/>
            <person name="Sun G."/>
        </authorList>
    </citation>
    <scope>NUCLEOTIDE SEQUENCE [LARGE SCALE GENOMIC DNA]</scope>
    <source>
        <strain evidence="3 4">LNHT1506</strain>
    </source>
</reference>
<organism evidence="3 4">
    <name type="scientific">Peltaster fructicola</name>
    <dbReference type="NCBI Taxonomy" id="286661"/>
    <lineage>
        <taxon>Eukaryota</taxon>
        <taxon>Fungi</taxon>
        <taxon>Dikarya</taxon>
        <taxon>Ascomycota</taxon>
        <taxon>Pezizomycotina</taxon>
        <taxon>Dothideomycetes</taxon>
        <taxon>Dothideomycetes incertae sedis</taxon>
        <taxon>Peltaster</taxon>
    </lineage>
</organism>
<feature type="compositionally biased region" description="Pro residues" evidence="1">
    <location>
        <begin position="157"/>
        <end position="170"/>
    </location>
</feature>
<feature type="transmembrane region" description="Helical" evidence="2">
    <location>
        <begin position="1349"/>
        <end position="1367"/>
    </location>
</feature>
<keyword evidence="2" id="KW-0812">Transmembrane</keyword>
<feature type="transmembrane region" description="Helical" evidence="2">
    <location>
        <begin position="935"/>
        <end position="963"/>
    </location>
</feature>
<feature type="transmembrane region" description="Helical" evidence="2">
    <location>
        <begin position="1379"/>
        <end position="1399"/>
    </location>
</feature>
<keyword evidence="4" id="KW-1185">Reference proteome</keyword>
<name>A0A6H0Y0D8_9PEZI</name>
<feature type="transmembrane region" description="Helical" evidence="2">
    <location>
        <begin position="1261"/>
        <end position="1281"/>
    </location>
</feature>
<feature type="transmembrane region" description="Helical" evidence="2">
    <location>
        <begin position="1411"/>
        <end position="1429"/>
    </location>
</feature>
<dbReference type="PANTHER" id="PTHR12526">
    <property type="entry name" value="GLYCOSYLTRANSFERASE"/>
    <property type="match status" value="1"/>
</dbReference>
<dbReference type="Proteomes" id="UP000503462">
    <property type="component" value="Chromosome 4"/>
</dbReference>
<feature type="transmembrane region" description="Helical" evidence="2">
    <location>
        <begin position="889"/>
        <end position="915"/>
    </location>
</feature>
<keyword evidence="2" id="KW-0472">Membrane</keyword>
<sequence length="2702" mass="304606">MSFATNPDVYNVNLTEPEPALLTNAIIDTDLKYISAQWTRYILLIVAGSVFMLGLAMIIVRYAINHLPGLAAKLANRTKTPSKPKAKRSAFGGRRNKLKTATPDLTSSFDKIKAFSFHNYDPLAQNAPQEDTSMHIVKLSDAKVSREALSRHATPTPTRPVTPAAPPVRPPMVQRQSTQVIFGSVNMARLSFDGGHRSQNSDVSLMTDLINEARMEQGLNGLILCHRPGDSISSTDRILRQFRQQLVPIILQAEASEDLWDVLDYNLVDGVVVENACIQRNGQRRDFFRAARVRDIAAQSKEHRKNRSGFFFGFLEIYDELPTAAVIRRAYKLADFFGALLELKDGNAHPIADPIKEIPLSAFDSLKNADIAWLQKAWSNCVSFGNEAVPTSAISPSEGTFDLDLSAVAEVIPDAHHLLRLHPIDRRMSFPQGTTLVHAPDYISGAPQRKSIWDYTSCGTPLALDGCFALREEITEEQYSLILRMQKSLKERRMLQLYGEAEVLRISQALKDLAETTAYPDCLTELLEGFVSGNIKVLAGLDSGFSLPDSGGQIWGLIDTTNEREGRLDIHISLRAASDVATVWHIFLAHRGVSRLDRFSEESLLNKKAAPLPLSIARELENSAESELIYLMQQIQMSGTDHPYQDAIIKHATRLLLQETSRQAWVTLHSKACLDSSISMRSLLQQRLTYHISLGARQLPSIEGLVEMFEHLEVVLERALLYCDRVSMEKLTSSITEAYGHAGKRFEVTPLADLYGLLYFCALRKLAFENVYIETTDRCPFFLSQPDQAAVFSELWVLGSQCEIYFGILPRALGEITYERYRQHLVSFPPPVSSWDGKEVFTAYGTPPPRVKAISSLSGTVPDQSAEEKAENPRGPPKPAKYREAFRQVGALSIFCVPAIIDVTLLCFTGRGLYLSAWLSGIMNSPTDQDPVANYAGLGILAALILTGGITGWVGSSGGFYLFNYAFDNMTHFLVHRFSGSLMLTTGVAILGFIGFGAHPNVGWLKALIFVLYLYPLCIFLTLLGIFATMHRADSPLPSGRISMWKCIPILFISPIVTSFVRSYDLLIYLIVVYAFTFSLFWEFRRLCHAWTNWHLKVPSPLKENDLLKWFKDLKPESKELDSIALAAAARSALFDALDQDNKGQAAWFKKPPRDAFAAKINDGLPESLFLLKKECAGTEMPEMFTTTWFVQLELALNNQRQLMRGLREHSAFINYRYSRYDIAQNVGLFLGALLDRIILIVMSARGDPPSLYTLAGTTRYAISFALLYFLCGALCVDLVLQRYWAYASQVSTKRLGGISDMQDVLNNEERQRKRRYWKAVSELFSLLFMIFGIATFLVWLFVTEKNDLIFFFAYVSSYTAVLLCQFHRCFTKSHRMHVITVLTCCAVGFVVGVILRALPATAHFEFSAVIAQNIACLAALVGTAYWIFHNPNTSAKGLDAASNEFKAAGQPECNVVSHNITGCGEVHNMNKKILDHVCLGIDVNTAWSTLHEDVRKLIVGRLLGHSTGLTPIAKCWVGGREVSIERHDEDLRDCIQSFDHRFSQLSAPGSIAADECELTSQYVRKSPPKTFFVRAATSIMQGLDNFTKWTAIISGGTPDTPRELWYALRGTRLRPTVLWVLLKIWKLCWWSRILCVHVFAVAGKPTLGSLLDLIYTGARRTLRGNTITVNTPTWKITGFVARSPLKQLGMIMYEGIHAKAPSQKRPIAVNFYDDNHRLRRRQDIRGPNEKPVETNYTYLEKSATRWPLCKTTIDGNNELRCNYDAWGRPMSGEVVRGDARWDYQYFYKKGAANDSEVLHATYQRVDGEASNSISVFWCVRPRNTSEDVNDWIASDKVQSVLAVINNQTYEIRWVYKHAQGAEVQASILDKRGKRRPCLPPAEILDDKLKFLNKPKEVSFDREDLLVYHPLSTLQRMCRREPGWISRVYHAVTSIPPLKWFRLGEHVVSHKLPTATLRTAVWTAWAKAPFVDAVTASVLDEMILRKEPLLKKYWSLRDAGYLTQAAYVLDENLEQVISAMEPTHESSDKCPLLIKSADLFTMGLGKDTTQLTARLEDAYRDTDQTTSVIFSDNGCWPDNPGGVSNCRRDLVNGHTTIRGHCLAESANDFGIPRYQIERNINTLKVLPLWGLDGKTANHGLFDNLLQTQVDNKITATKLDEDIQQVFVPLLRAFILGARSRRYTRQDLIEYSNVLLKMNKYFETCDYNKTWNSELVWKAWLEGWLHDYKDPNVRSPSECFDLEQPSFSDFRDALNLYICYFFIYSVQMPEDCPKVFQSTHHGISSLFGMLLKYRRGTTWGLWDHAILWRETCLNISPAQCLLPLPVQSMLLAGVKLACHLAYTHVDIVLPCTSVFNPDWEADLGTDQGLRGSKKLFYRKIDPIVNGIGNMDSFKPVEEVRSKLPTTVMLSNVQFIKDVKTAVLAADVIINKYGFHDYRLIIYGAQDRQPSYALETVNLINSRGLAGKVILGGFGSPKEVLKDAWLFVNSSLSEGLPLAIGEAALSGVPIVATEVGATSLVLTDPDDANTRYGEVVPPNDPESLARAQLSILSMTGPWAKYTKSGEPLKLPDVFNAELVKEFTARMYEKADDRRSLGLRLREVVLRSFHGHRYLREHEQMYWIQRRQAEIRRSPLPVERHPAINQIYGEKRVFQYDKRADKLEENSQRWQTFDMVDFKTKKGLDKSTVDEHEIAHPDVVELGEK</sequence>
<proteinExistence type="predicted"/>
<evidence type="ECO:0000313" key="4">
    <source>
        <dbReference type="Proteomes" id="UP000503462"/>
    </source>
</evidence>
<keyword evidence="2" id="KW-1133">Transmembrane helix</keyword>
<feature type="transmembrane region" description="Helical" evidence="2">
    <location>
        <begin position="1066"/>
        <end position="1084"/>
    </location>
</feature>
<feature type="region of interest" description="Disordered" evidence="1">
    <location>
        <begin position="77"/>
        <end position="99"/>
    </location>
</feature>
<feature type="transmembrane region" description="Helical" evidence="2">
    <location>
        <begin position="1321"/>
        <end position="1343"/>
    </location>
</feature>
<accession>A0A6H0Y0D8</accession>
<evidence type="ECO:0000256" key="2">
    <source>
        <dbReference type="SAM" id="Phobius"/>
    </source>
</evidence>
<dbReference type="Pfam" id="PF13692">
    <property type="entry name" value="Glyco_trans_1_4"/>
    <property type="match status" value="1"/>
</dbReference>
<feature type="transmembrane region" description="Helical" evidence="2">
    <location>
        <begin position="41"/>
        <end position="64"/>
    </location>
</feature>
<dbReference type="Gene3D" id="3.40.50.2000">
    <property type="entry name" value="Glycogen Phosphorylase B"/>
    <property type="match status" value="1"/>
</dbReference>
<dbReference type="PANTHER" id="PTHR12526:SF630">
    <property type="entry name" value="GLYCOSYLTRANSFERASE"/>
    <property type="match status" value="1"/>
</dbReference>
<dbReference type="OrthoDB" id="2582433at2759"/>
<gene>
    <name evidence="3" type="ORF">AMS68_006009</name>
</gene>
<protein>
    <submittedName>
        <fullName evidence="3">Uncharacterized protein</fullName>
    </submittedName>
</protein>
<feature type="transmembrane region" description="Helical" evidence="2">
    <location>
        <begin position="1227"/>
        <end position="1245"/>
    </location>
</feature>
<feature type="transmembrane region" description="Helical" evidence="2">
    <location>
        <begin position="1004"/>
        <end position="1030"/>
    </location>
</feature>
<feature type="region of interest" description="Disordered" evidence="1">
    <location>
        <begin position="149"/>
        <end position="171"/>
    </location>
</feature>
<feature type="compositionally biased region" description="Basic residues" evidence="1">
    <location>
        <begin position="80"/>
        <end position="98"/>
    </location>
</feature>
<dbReference type="SUPFAM" id="SSF53756">
    <property type="entry name" value="UDP-Glycosyltransferase/glycogen phosphorylase"/>
    <property type="match status" value="1"/>
</dbReference>
<evidence type="ECO:0000256" key="1">
    <source>
        <dbReference type="SAM" id="MobiDB-lite"/>
    </source>
</evidence>